<accession>A0A8W7M5Q0</accession>
<feature type="region of interest" description="Disordered" evidence="2">
    <location>
        <begin position="849"/>
        <end position="875"/>
    </location>
</feature>
<feature type="compositionally biased region" description="Pro residues" evidence="2">
    <location>
        <begin position="179"/>
        <end position="189"/>
    </location>
</feature>
<name>A0A8W7M5Q0_ANOAR</name>
<feature type="region of interest" description="Disordered" evidence="2">
    <location>
        <begin position="278"/>
        <end position="400"/>
    </location>
</feature>
<keyword evidence="1" id="KW-0175">Coiled coil</keyword>
<dbReference type="Proteomes" id="UP000075840">
    <property type="component" value="Unassembled WGS sequence"/>
</dbReference>
<dbReference type="EMBL" id="APCN01005845">
    <property type="status" value="NOT_ANNOTATED_CDS"/>
    <property type="molecule type" value="Genomic_DNA"/>
</dbReference>
<evidence type="ECO:0000313" key="4">
    <source>
        <dbReference type="Proteomes" id="UP000075840"/>
    </source>
</evidence>
<feature type="compositionally biased region" description="Basic and acidic residues" evidence="2">
    <location>
        <begin position="1044"/>
        <end position="1053"/>
    </location>
</feature>
<proteinExistence type="predicted"/>
<sequence>MDDFDSATYSIESEPDRKRIPLDDVILPTVRRSAIQIVTLSPRRQAKRSMPLTGDMDGTMQVTKLVLKTPPGSPKRQPKAPGVLVKSIQTIAGPGLTGVTTQHGTTVAAKVNNILTEKRNLPLPVVDDHTGAPYRIIPIHRSPQHKDSKSEFEARRSEREHATHEFQDFLRESFKENKTPPPSTPPLPAVPSSSSAIEVTRLVESTGPSDTESAPRGGIQFKSTGKTGISKLESCMIAPREQMKPIEVESQHAGQEKEVHVAAPTPAARRSLLMETAPLPPTTVHTSNEQTAIESIKSMPVGAKTVTTSIKHPPEVKQESHETVETAAKATRSNPVRPKPPTKPTPTKTAPKEEVKKKEKSYDPAKAREFMKEQQAKRRLEKKDALTSGTATSSKGAAEKDLIKKRLETLRQSSQKLVSKNLQKARKRSVSCTPNGGSSKPIATSNDKSTASAQPKNRAGAVKPSLGLRKFASTPTLRLVKRENVPNEEKQSNPLKKAEPEQPVRSVAEPHSAASRSSDGRGGAKGTASERSANPSTASSSRTGKASLKIGILRKPDSMALDDIVSPSPLKPLPKTAKVNAQLIVIKADQDEAIEAAEKELKLQVPDVKLVAPNTTAALGVSQDRERPYTVAREEEHPAHDHHAEPVKSIPSWLKQSLRQPDPYPFILAVRKKLEAVQNVREEKVQPIATEEKQKVTQQQLSGTRYNAYLNEIESVPYIRKKATGYPQPTEVIATNKRQSKDTLDGESAIVTKISTCASPNTTSEISSIRSDIALPLPPLFSSTKIEIPPATTAPFYPATASGGPISPLSVDRISQMKIATPGNMSRSSHIVNLTKSLESKNEERVKPQTAAAAFRPEAPTTLQQSFNDPQPLDRSQRELEYQRLLESFNRSLTHVIEVNQQLYSALKNVPSAPAIPPFPQEVLRIRDEMTQTSLPIPVLPKPAVVAIEQLQDNKVSGASTTTASNYSDDFEHQSQTEAPPPVPERSANDTIAVSSSTTFSSGSSSPASSDSNSGSASSSSSSDSADSNTNNSSSSQSSSASSMDHERIDSPRRAVNHPPANATDDERKAKSNTTTAHSSDFDSRSFSLSDSHNNTMNNQPPQPEEYLPSFEESLRRRQLPPMGHQHDGFEKRSNENEKGLAGGEQNVSQDSSISEQLPPEDREEEQSFSFNHSEKANDLKVNAVPPMVSNLSEESIKKDLPQVKNDTLPYEENLDATINSDLLAAMFNRTDLEVSILSTTVSETNLSYSSIGMFDQLIQNERSKEDQLVSRVQSKQKALLNRAKGQLAWLELQKQRYREKGMTDQITAVKKKQRAILLRLEKDRAELNRAIKSSTESSRTVTGNHGHVLTSRVMDSKLTSYCSSPVANNSGSLTLRKSSRKVSATVHQQHAPENQHRGITGTATTTTNNSIQIAIRGRELEPNERLEDILLRREEELRKRKEHVQRLLEWHRKLEREEEELIAVEDRLLAYNSRKLESAGGGQQHTPRKEASIEARVESIEKSLRILHSIPPAIVRRAKEERDDGDSSSGRAAEVEEETVLTRGSKLNRLWYRLTGVKEQRYEPARNYPVTRPHMEALYEDAKRCVLEGFQRNDVQLREALLEQSIGISHRGGNETVDSHIESVEENKSHQSSVAGEETVRVVPPQVELVAKEPENDIVAKGMDETVVPEHVETVAKEETAMLEQAENISQEDTDAPECDLPPMEEDAGKCLLSSTVNGWSPPASRRSIESVEFHTLEETPTQHYQSALENEMATERDRGEEETVKSDSYSTSFEEQPHEGTDEADVSAAVAEESQQLIEDMSLPPMLLLLNNTTEQLEIDDEDGSATSSSNSSSSSSTTSSCESSATVELSVPLAVEEKLPDGVVTSEEHDLAMSDATSISIAQSLEDVSESESVSNTTTPTTVTPTMAIEIVEKEAGSDKNQLEPEDERSNELKTEVTPSKEDVPANQPPPTSESDYEDEEFHTKSSSGQGGTTSELAKRLATLHDELEELSETFERTPLMKSPLMATPPQALPDHPVEDQNSSEETITFDYDEDGGEITPPSEEPVKGEEEEQSSTSESKEEEDQAASKIEVKLRSKTVASDDTIAIATGTTSAAYGRDDHTESIATPPPAPPSPSIGVRMPDIINEAEVLRRQQLQIEQEIKELEQQVGFFREIPNKPPPPYIPPANGSPLALLFPPDARIDELIDGRVEQLHRDRVAPESLRSDHVTNVYEKLILDMCVEFYRDLRPAEPTVSFRTIAHDKRPLVFHNPPDALGCMKDYIRAKIRRVLSDAQLTLQQQQQQHQQHQLLLHHQLQQHQPAHSQLHHHHHHLLHHGGHCAATASLPFLYGNGCASKRKPDQVDEILKQETHDDDAHWTNFDREEIEVKDRITDELLKSLLLEALKDMGEAYGGKLKRGRLAKRQESAM</sequence>
<feature type="coiled-coil region" evidence="1">
    <location>
        <begin position="2267"/>
        <end position="2294"/>
    </location>
</feature>
<feature type="region of interest" description="Disordered" evidence="2">
    <location>
        <begin position="1738"/>
        <end position="2075"/>
    </location>
</feature>
<feature type="compositionally biased region" description="Polar residues" evidence="2">
    <location>
        <begin position="1146"/>
        <end position="1156"/>
    </location>
</feature>
<feature type="compositionally biased region" description="Basic and acidic residues" evidence="2">
    <location>
        <begin position="1755"/>
        <end position="1767"/>
    </location>
</feature>
<dbReference type="GeneID" id="120900737"/>
<keyword evidence="4" id="KW-1185">Reference proteome</keyword>
<feature type="compositionally biased region" description="Polar residues" evidence="2">
    <location>
        <begin position="1740"/>
        <end position="1750"/>
    </location>
</feature>
<evidence type="ECO:0000313" key="3">
    <source>
        <dbReference type="EnsemblMetazoa" id="AARA006546-PA"/>
    </source>
</evidence>
<feature type="compositionally biased region" description="Basic and acidic residues" evidence="2">
    <location>
        <begin position="1980"/>
        <end position="1989"/>
    </location>
</feature>
<feature type="compositionally biased region" description="Polar residues" evidence="2">
    <location>
        <begin position="955"/>
        <end position="969"/>
    </location>
</feature>
<feature type="region of interest" description="Disordered" evidence="2">
    <location>
        <begin position="175"/>
        <end position="225"/>
    </location>
</feature>
<feature type="compositionally biased region" description="Polar residues" evidence="2">
    <location>
        <begin position="529"/>
        <end position="544"/>
    </location>
</feature>
<feature type="compositionally biased region" description="Low complexity" evidence="2">
    <location>
        <begin position="1894"/>
        <end position="1909"/>
    </location>
</feature>
<feature type="compositionally biased region" description="Polar residues" evidence="2">
    <location>
        <begin position="430"/>
        <end position="455"/>
    </location>
</feature>
<feature type="compositionally biased region" description="Basic and acidic residues" evidence="2">
    <location>
        <begin position="1914"/>
        <end position="1947"/>
    </location>
</feature>
<feature type="compositionally biased region" description="Basic and acidic residues" evidence="2">
    <location>
        <begin position="312"/>
        <end position="324"/>
    </location>
</feature>
<feature type="compositionally biased region" description="Basic and acidic residues" evidence="2">
    <location>
        <begin position="1858"/>
        <end position="1875"/>
    </location>
</feature>
<feature type="compositionally biased region" description="Low complexity" evidence="2">
    <location>
        <begin position="995"/>
        <end position="1043"/>
    </location>
</feature>
<feature type="region of interest" description="Disordered" evidence="2">
    <location>
        <begin position="412"/>
        <end position="553"/>
    </location>
</feature>
<feature type="region of interest" description="Disordered" evidence="2">
    <location>
        <begin position="1121"/>
        <end position="1175"/>
    </location>
</feature>
<feature type="region of interest" description="Disordered" evidence="2">
    <location>
        <begin position="1518"/>
        <end position="1540"/>
    </location>
</feature>
<dbReference type="EnsemblMetazoa" id="AARA006546-RA">
    <property type="protein sequence ID" value="AARA006546-PA"/>
    <property type="gene ID" value="AARA006546"/>
</dbReference>
<evidence type="ECO:0000256" key="1">
    <source>
        <dbReference type="SAM" id="Coils"/>
    </source>
</evidence>
<protein>
    <recommendedName>
        <fullName evidence="5">CAP-Gly domain-containing protein</fullName>
    </recommendedName>
</protein>
<feature type="compositionally biased region" description="Basic and acidic residues" evidence="2">
    <location>
        <begin position="144"/>
        <end position="163"/>
    </location>
</feature>
<feature type="region of interest" description="Disordered" evidence="2">
    <location>
        <begin position="955"/>
        <end position="1107"/>
    </location>
</feature>
<organism evidence="3 4">
    <name type="scientific">Anopheles arabiensis</name>
    <name type="common">Mosquito</name>
    <dbReference type="NCBI Taxonomy" id="7173"/>
    <lineage>
        <taxon>Eukaryota</taxon>
        <taxon>Metazoa</taxon>
        <taxon>Ecdysozoa</taxon>
        <taxon>Arthropoda</taxon>
        <taxon>Hexapoda</taxon>
        <taxon>Insecta</taxon>
        <taxon>Pterygota</taxon>
        <taxon>Neoptera</taxon>
        <taxon>Endopterygota</taxon>
        <taxon>Diptera</taxon>
        <taxon>Nematocera</taxon>
        <taxon>Culicoidea</taxon>
        <taxon>Culicidae</taxon>
        <taxon>Anophelinae</taxon>
        <taxon>Anopheles</taxon>
    </lineage>
</organism>
<reference evidence="3" key="1">
    <citation type="submission" date="2022-08" db="UniProtKB">
        <authorList>
            <consortium name="EnsemblMetazoa"/>
        </authorList>
    </citation>
    <scope>IDENTIFICATION</scope>
    <source>
        <strain evidence="3">Dongola</strain>
    </source>
</reference>
<feature type="coiled-coil region" evidence="1">
    <location>
        <begin position="1441"/>
        <end position="1475"/>
    </location>
</feature>
<evidence type="ECO:0008006" key="5">
    <source>
        <dbReference type="Google" id="ProtNLM"/>
    </source>
</evidence>
<feature type="region of interest" description="Disordered" evidence="2">
    <location>
        <begin position="2102"/>
        <end position="2121"/>
    </location>
</feature>
<feature type="compositionally biased region" description="Polar residues" evidence="2">
    <location>
        <begin position="283"/>
        <end position="293"/>
    </location>
</feature>
<feature type="compositionally biased region" description="Polar residues" evidence="2">
    <location>
        <begin position="412"/>
        <end position="422"/>
    </location>
</feature>
<feature type="coiled-coil region" evidence="1">
    <location>
        <begin position="1281"/>
        <end position="1338"/>
    </location>
</feature>
<dbReference type="RefSeq" id="XP_040164089.1">
    <property type="nucleotide sequence ID" value="XM_040308155.1"/>
</dbReference>
<dbReference type="KEGG" id="aara:120900737"/>
<feature type="compositionally biased region" description="Low complexity" evidence="2">
    <location>
        <begin position="1827"/>
        <end position="1849"/>
    </location>
</feature>
<feature type="region of interest" description="Disordered" evidence="2">
    <location>
        <begin position="143"/>
        <end position="163"/>
    </location>
</feature>
<feature type="compositionally biased region" description="Basic and acidic residues" evidence="2">
    <location>
        <begin position="1125"/>
        <end position="1139"/>
    </location>
</feature>
<feature type="compositionally biased region" description="Low complexity" evidence="2">
    <location>
        <begin position="1803"/>
        <end position="1818"/>
    </location>
</feature>
<evidence type="ECO:0000256" key="2">
    <source>
        <dbReference type="SAM" id="MobiDB-lite"/>
    </source>
</evidence>
<feature type="compositionally biased region" description="Basic and acidic residues" evidence="2">
    <location>
        <begin position="480"/>
        <end position="502"/>
    </location>
</feature>
<feature type="compositionally biased region" description="Basic and acidic residues" evidence="2">
    <location>
        <begin position="350"/>
        <end position="385"/>
    </location>
</feature>